<sequence length="85" mass="9165">MIGFLLAFVNNDILSSPAAFACDIALTLAVDVSGSVDGREYRIQMDGVAAALADRADATDRKGASNCRHQLGENYQPRRRACFCI</sequence>
<dbReference type="InterPro" id="IPR010607">
    <property type="entry name" value="DUF1194"/>
</dbReference>
<dbReference type="KEGG" id="oat:OAN307_c41480"/>
<proteinExistence type="predicted"/>
<reference evidence="1 2" key="1">
    <citation type="journal article" date="2013" name="PLoS ONE">
        <title>Poles Apart: Arctic and Antarctic Octadecabacter strains Share High Genome Plasticity and a New Type of Xanthorhodopsin.</title>
        <authorList>
            <person name="Vollmers J."/>
            <person name="Voget S."/>
            <person name="Dietrich S."/>
            <person name="Gollnow K."/>
            <person name="Smits M."/>
            <person name="Meyer K."/>
            <person name="Brinkhoff T."/>
            <person name="Simon M."/>
            <person name="Daniel R."/>
        </authorList>
    </citation>
    <scope>NUCLEOTIDE SEQUENCE [LARGE SCALE GENOMIC DNA]</scope>
    <source>
        <strain evidence="1 2">307</strain>
    </source>
</reference>
<dbReference type="Pfam" id="PF06707">
    <property type="entry name" value="DUF1194"/>
    <property type="match status" value="1"/>
</dbReference>
<accession>M9RGM2</accession>
<keyword evidence="2" id="KW-1185">Reference proteome</keyword>
<name>M9RGM2_9RHOB</name>
<dbReference type="RefSeq" id="WP_015501469.1">
    <property type="nucleotide sequence ID" value="NC_020911.1"/>
</dbReference>
<evidence type="ECO:0008006" key="3">
    <source>
        <dbReference type="Google" id="ProtNLM"/>
    </source>
</evidence>
<evidence type="ECO:0000313" key="1">
    <source>
        <dbReference type="EMBL" id="AGI69546.1"/>
    </source>
</evidence>
<dbReference type="Proteomes" id="UP000005307">
    <property type="component" value="Chromosome"/>
</dbReference>
<dbReference type="AlphaFoldDB" id="M9RGM2"/>
<dbReference type="STRING" id="391626.OAN307_c41480"/>
<organism evidence="1 2">
    <name type="scientific">Octadecabacter antarcticus 307</name>
    <dbReference type="NCBI Taxonomy" id="391626"/>
    <lineage>
        <taxon>Bacteria</taxon>
        <taxon>Pseudomonadati</taxon>
        <taxon>Pseudomonadota</taxon>
        <taxon>Alphaproteobacteria</taxon>
        <taxon>Rhodobacterales</taxon>
        <taxon>Roseobacteraceae</taxon>
        <taxon>Octadecabacter</taxon>
    </lineage>
</organism>
<dbReference type="HOGENOM" id="CLU_2509420_0_0_5"/>
<evidence type="ECO:0000313" key="2">
    <source>
        <dbReference type="Proteomes" id="UP000005307"/>
    </source>
</evidence>
<dbReference type="EMBL" id="CP003740">
    <property type="protein sequence ID" value="AGI69546.1"/>
    <property type="molecule type" value="Genomic_DNA"/>
</dbReference>
<gene>
    <name evidence="1" type="ORF">OAN307_c41480</name>
</gene>
<protein>
    <recommendedName>
        <fullName evidence="3">VWFA domain-containing protein</fullName>
    </recommendedName>
</protein>